<dbReference type="EMBL" id="AJWY01012581">
    <property type="protein sequence ID" value="EKC49556.1"/>
    <property type="molecule type" value="Genomic_DNA"/>
</dbReference>
<accession>K1SQV4</accession>
<protein>
    <submittedName>
        <fullName evidence="3">Transcriptional regulator, XRE family</fullName>
    </submittedName>
</protein>
<evidence type="ECO:0000313" key="3">
    <source>
        <dbReference type="EMBL" id="EKC49556.1"/>
    </source>
</evidence>
<reference evidence="3" key="1">
    <citation type="journal article" date="2013" name="Environ. Microbiol.">
        <title>Microbiota from the distal guts of lean and obese adolescents exhibit partial functional redundancy besides clear differences in community structure.</title>
        <authorList>
            <person name="Ferrer M."/>
            <person name="Ruiz A."/>
            <person name="Lanza F."/>
            <person name="Haange S.B."/>
            <person name="Oberbach A."/>
            <person name="Till H."/>
            <person name="Bargiela R."/>
            <person name="Campoy C."/>
            <person name="Segura M.T."/>
            <person name="Richter M."/>
            <person name="von Bergen M."/>
            <person name="Seifert J."/>
            <person name="Suarez A."/>
        </authorList>
    </citation>
    <scope>NUCLEOTIDE SEQUENCE</scope>
</reference>
<organism evidence="3">
    <name type="scientific">human gut metagenome</name>
    <dbReference type="NCBI Taxonomy" id="408170"/>
    <lineage>
        <taxon>unclassified sequences</taxon>
        <taxon>metagenomes</taxon>
        <taxon>organismal metagenomes</taxon>
    </lineage>
</organism>
<dbReference type="GO" id="GO:0003677">
    <property type="term" value="F:DNA binding"/>
    <property type="evidence" value="ECO:0007669"/>
    <property type="project" value="UniProtKB-KW"/>
</dbReference>
<dbReference type="InterPro" id="IPR010982">
    <property type="entry name" value="Lambda_DNA-bd_dom_sf"/>
</dbReference>
<dbReference type="InterPro" id="IPR050807">
    <property type="entry name" value="TransReg_Diox_bact_type"/>
</dbReference>
<name>K1SQV4_9ZZZZ</name>
<dbReference type="GO" id="GO:0003700">
    <property type="term" value="F:DNA-binding transcription factor activity"/>
    <property type="evidence" value="ECO:0007669"/>
    <property type="project" value="TreeGrafter"/>
</dbReference>
<gene>
    <name evidence="3" type="ORF">LEA_18339</name>
</gene>
<dbReference type="Pfam" id="PF01381">
    <property type="entry name" value="HTH_3"/>
    <property type="match status" value="1"/>
</dbReference>
<dbReference type="GO" id="GO:0005829">
    <property type="term" value="C:cytosol"/>
    <property type="evidence" value="ECO:0007669"/>
    <property type="project" value="TreeGrafter"/>
</dbReference>
<dbReference type="SMART" id="SM00530">
    <property type="entry name" value="HTH_XRE"/>
    <property type="match status" value="1"/>
</dbReference>
<dbReference type="AlphaFoldDB" id="K1SQV4"/>
<sequence>MAEIDICLQDIGNRITELRKRLGWTQEELAEKADLTPQFVSYAESGKRAMRPENLLKLSKALNVSADYLLTGEIIDKDLLILSDKIKQLSPSQIRIIENIVDQCNDLFN</sequence>
<dbReference type="Gene3D" id="1.10.260.40">
    <property type="entry name" value="lambda repressor-like DNA-binding domains"/>
    <property type="match status" value="1"/>
</dbReference>
<evidence type="ECO:0000259" key="2">
    <source>
        <dbReference type="PROSITE" id="PS50943"/>
    </source>
</evidence>
<feature type="domain" description="HTH cro/C1-type" evidence="2">
    <location>
        <begin position="15"/>
        <end position="69"/>
    </location>
</feature>
<dbReference type="PANTHER" id="PTHR46797:SF1">
    <property type="entry name" value="METHYLPHOSPHONATE SYNTHASE"/>
    <property type="match status" value="1"/>
</dbReference>
<evidence type="ECO:0000256" key="1">
    <source>
        <dbReference type="ARBA" id="ARBA00023125"/>
    </source>
</evidence>
<comment type="caution">
    <text evidence="3">The sequence shown here is derived from an EMBL/GenBank/DDBJ whole genome shotgun (WGS) entry which is preliminary data.</text>
</comment>
<keyword evidence="1" id="KW-0238">DNA-binding</keyword>
<dbReference type="PANTHER" id="PTHR46797">
    <property type="entry name" value="HTH-TYPE TRANSCRIPTIONAL REGULATOR"/>
    <property type="match status" value="1"/>
</dbReference>
<dbReference type="CDD" id="cd00093">
    <property type="entry name" value="HTH_XRE"/>
    <property type="match status" value="1"/>
</dbReference>
<dbReference type="InterPro" id="IPR001387">
    <property type="entry name" value="Cro/C1-type_HTH"/>
</dbReference>
<proteinExistence type="predicted"/>
<dbReference type="PROSITE" id="PS50943">
    <property type="entry name" value="HTH_CROC1"/>
    <property type="match status" value="1"/>
</dbReference>
<dbReference type="SUPFAM" id="SSF47413">
    <property type="entry name" value="lambda repressor-like DNA-binding domains"/>
    <property type="match status" value="1"/>
</dbReference>